<organism evidence="7 8">
    <name type="scientific">Pontixanthobacter gangjinensis</name>
    <dbReference type="NCBI Taxonomy" id="1028742"/>
    <lineage>
        <taxon>Bacteria</taxon>
        <taxon>Pseudomonadati</taxon>
        <taxon>Pseudomonadota</taxon>
        <taxon>Alphaproteobacteria</taxon>
        <taxon>Sphingomonadales</taxon>
        <taxon>Erythrobacteraceae</taxon>
        <taxon>Pontixanthobacter</taxon>
    </lineage>
</organism>
<accession>A0A6I4SS01</accession>
<dbReference type="AlphaFoldDB" id="A0A6I4SS01"/>
<comment type="pathway">
    <text evidence="1">Carbohydrate degradation; glycolysis; D-glyceraldehyde 3-phosphate and glycerone phosphate from D-glucose: step 4/4.</text>
</comment>
<dbReference type="EC" id="4.1.2.13" evidence="3"/>
<dbReference type="InterPro" id="IPR013785">
    <property type="entry name" value="Aldolase_TIM"/>
</dbReference>
<dbReference type="EMBL" id="WTYS01000001">
    <property type="protein sequence ID" value="MXO57282.1"/>
    <property type="molecule type" value="Genomic_DNA"/>
</dbReference>
<protein>
    <recommendedName>
        <fullName evidence="3">fructose-bisphosphate aldolase</fullName>
        <ecNumber evidence="3">4.1.2.13</ecNumber>
    </recommendedName>
    <alternativeName>
        <fullName evidence="6">Fructose-bisphosphate aldolase class I</fullName>
    </alternativeName>
</protein>
<comment type="caution">
    <text evidence="7">The sequence shown here is derived from an EMBL/GenBank/DDBJ whole genome shotgun (WGS) entry which is preliminary data.</text>
</comment>
<dbReference type="UniPathway" id="UPA00109">
    <property type="reaction ID" value="UER00183"/>
</dbReference>
<keyword evidence="4" id="KW-0324">Glycolysis</keyword>
<dbReference type="Pfam" id="PF00274">
    <property type="entry name" value="Glycolytic"/>
    <property type="match status" value="1"/>
</dbReference>
<dbReference type="OrthoDB" id="9813469at2"/>
<evidence type="ECO:0000256" key="2">
    <source>
        <dbReference type="ARBA" id="ARBA00010387"/>
    </source>
</evidence>
<dbReference type="NCBIfam" id="NF003784">
    <property type="entry name" value="PRK05377.1"/>
    <property type="match status" value="1"/>
</dbReference>
<dbReference type="PANTHER" id="PTHR11627">
    <property type="entry name" value="FRUCTOSE-BISPHOSPHATE ALDOLASE"/>
    <property type="match status" value="1"/>
</dbReference>
<evidence type="ECO:0000256" key="1">
    <source>
        <dbReference type="ARBA" id="ARBA00004714"/>
    </source>
</evidence>
<evidence type="ECO:0000313" key="8">
    <source>
        <dbReference type="Proteomes" id="UP000468943"/>
    </source>
</evidence>
<dbReference type="Gene3D" id="3.20.20.70">
    <property type="entry name" value="Aldolase class I"/>
    <property type="match status" value="1"/>
</dbReference>
<evidence type="ECO:0000256" key="3">
    <source>
        <dbReference type="ARBA" id="ARBA00013068"/>
    </source>
</evidence>
<dbReference type="GO" id="GO:0004332">
    <property type="term" value="F:fructose-bisphosphate aldolase activity"/>
    <property type="evidence" value="ECO:0007669"/>
    <property type="project" value="UniProtKB-EC"/>
</dbReference>
<dbReference type="SUPFAM" id="SSF51569">
    <property type="entry name" value="Aldolase"/>
    <property type="match status" value="1"/>
</dbReference>
<reference evidence="7 8" key="1">
    <citation type="submission" date="2019-12" db="EMBL/GenBank/DDBJ databases">
        <title>Genomic-based taxomic classification of the family Erythrobacteraceae.</title>
        <authorList>
            <person name="Xu L."/>
        </authorList>
    </citation>
    <scope>NUCLEOTIDE SEQUENCE [LARGE SCALE GENOMIC DNA]</scope>
    <source>
        <strain evidence="7 8">JCM 17802</strain>
    </source>
</reference>
<evidence type="ECO:0000256" key="6">
    <source>
        <dbReference type="ARBA" id="ARBA00029799"/>
    </source>
</evidence>
<name>A0A6I4SS01_9SPHN</name>
<evidence type="ECO:0000313" key="7">
    <source>
        <dbReference type="EMBL" id="MXO57282.1"/>
    </source>
</evidence>
<dbReference type="RefSeq" id="WP_160598387.1">
    <property type="nucleotide sequence ID" value="NZ_WTYS01000001.1"/>
</dbReference>
<keyword evidence="8" id="KW-1185">Reference proteome</keyword>
<dbReference type="InterPro" id="IPR000741">
    <property type="entry name" value="FBA_I"/>
</dbReference>
<evidence type="ECO:0000256" key="4">
    <source>
        <dbReference type="ARBA" id="ARBA00023152"/>
    </source>
</evidence>
<gene>
    <name evidence="7" type="ORF">GRI36_10350</name>
</gene>
<dbReference type="Proteomes" id="UP000468943">
    <property type="component" value="Unassembled WGS sequence"/>
</dbReference>
<proteinExistence type="inferred from homology"/>
<comment type="similarity">
    <text evidence="2">Belongs to the class I fructose-bisphosphate aldolase family.</text>
</comment>
<evidence type="ECO:0000256" key="5">
    <source>
        <dbReference type="ARBA" id="ARBA00023239"/>
    </source>
</evidence>
<dbReference type="GO" id="GO:0006096">
    <property type="term" value="P:glycolytic process"/>
    <property type="evidence" value="ECO:0007669"/>
    <property type="project" value="UniProtKB-UniPathway"/>
</dbReference>
<sequence>MDARTVDARMLSRIGDAPGFIAALDQSGGSTPRALEAYGIRRDAYPDEATMFALIHEMRVRIMTSPSFGAGKIIGAILFDRTMNSAVNGQPVPALLRELDIVPFLKIDKGLEDQADGTQLMRPIPDLDSVLSKARLAGMAGTKTRSLIHAPSPAGIKAVVAQQFELAGRILDHGLLPIIEPEVHLESERRERCDAMLTQELATQLDMLSEKSQVILKLSLPVRPNLYEDLIDHPRTVRVAALSGGHSREQACAELAKNRDMIASFSRALLQDLRHTMSSAEFDRTLGAAIEQIYRASSEKVASANIV</sequence>
<keyword evidence="5" id="KW-0456">Lyase</keyword>